<feature type="region of interest" description="Disordered" evidence="1">
    <location>
        <begin position="131"/>
        <end position="153"/>
    </location>
</feature>
<comment type="caution">
    <text evidence="2">The sequence shown here is derived from an EMBL/GenBank/DDBJ whole genome shotgun (WGS) entry which is preliminary data.</text>
</comment>
<accession>A0ABP6N340</accession>
<evidence type="ECO:0000256" key="1">
    <source>
        <dbReference type="SAM" id="MobiDB-lite"/>
    </source>
</evidence>
<dbReference type="Proteomes" id="UP001501637">
    <property type="component" value="Unassembled WGS sequence"/>
</dbReference>
<evidence type="ECO:0000313" key="3">
    <source>
        <dbReference type="Proteomes" id="UP001501637"/>
    </source>
</evidence>
<sequence>MPGDWTDQLGSPGDDLSGHETLGELVRGVLIDAGGGGPSPEDFLAGRGIPHPPLVHDMRALREELTQTVNTLLPGAQGAAPWLIAGIFNQLATIPALVPTLEPQTRQHLASAILTSAYLYPIWYELDAQRTPPSPQSRADMDHVHSGTLSPSEELSIVKDTATRQVNRLLGGYFSTRQRLREVRAAQAEMVRGLAAEKAVPYSCASGGWLLLASVYALHEHPLLARPGRKRRRLPGNRSRAAAEGVAFEIGESLALATALGLLEAEAT</sequence>
<keyword evidence="3" id="KW-1185">Reference proteome</keyword>
<name>A0ABP6N340_9ACTN</name>
<protein>
    <submittedName>
        <fullName evidence="2">Uncharacterized protein</fullName>
    </submittedName>
</protein>
<organism evidence="2 3">
    <name type="scientific">Streptomyces rectiviolaceus</name>
    <dbReference type="NCBI Taxonomy" id="332591"/>
    <lineage>
        <taxon>Bacteria</taxon>
        <taxon>Bacillati</taxon>
        <taxon>Actinomycetota</taxon>
        <taxon>Actinomycetes</taxon>
        <taxon>Kitasatosporales</taxon>
        <taxon>Streptomycetaceae</taxon>
        <taxon>Streptomyces</taxon>
    </lineage>
</organism>
<reference evidence="3" key="1">
    <citation type="journal article" date="2019" name="Int. J. Syst. Evol. Microbiol.">
        <title>The Global Catalogue of Microorganisms (GCM) 10K type strain sequencing project: providing services to taxonomists for standard genome sequencing and annotation.</title>
        <authorList>
            <consortium name="The Broad Institute Genomics Platform"/>
            <consortium name="The Broad Institute Genome Sequencing Center for Infectious Disease"/>
            <person name="Wu L."/>
            <person name="Ma J."/>
        </authorList>
    </citation>
    <scope>NUCLEOTIDE SEQUENCE [LARGE SCALE GENOMIC DNA]</scope>
    <source>
        <strain evidence="3">JCM 9092</strain>
    </source>
</reference>
<gene>
    <name evidence="2" type="ORF">GCM10010449_64460</name>
</gene>
<dbReference type="EMBL" id="BAAAUG010000141">
    <property type="protein sequence ID" value="GAA3134943.1"/>
    <property type="molecule type" value="Genomic_DNA"/>
</dbReference>
<evidence type="ECO:0000313" key="2">
    <source>
        <dbReference type="EMBL" id="GAA3134943.1"/>
    </source>
</evidence>
<proteinExistence type="predicted"/>